<sequence>MELNMTVHRRFPSYSDLPELEYCELFRRYKIRECYVLLYPLNDLKDNISIDRKKEIDQELISRFDVQQCSVLIKNPPFKFIDQVLLPKVLEELIESFNNTLVITYSSEFLQESAFNVFLKNKGKKFVNFTELYKKLYSQCWNLDYNQFIKLLYLFYQKFCHETKRAPENISIVIDAGNANISRLPETLKKATSPHAGMEMKGKRPGNLDYPEIEFPEKVAESPRKKVVKVFSQVGQTVKMLKKLPLPGRMEKEQHLLKRRFEEIALKIRSKTPPVSKLLDLKIKRKALALKVKKNALAKKTFLSLALKIKRKALDLKMKSKIPPETPKKSRSELCKKIIEGFPETEMKEKRPDNLDYQEIELPEKVAESPQKKVEVFSQFGQTVEMLKKQPLPGRMEKEQHLLKRGFEEIAVKIRSKTPPVSKLLDLKIKRKALALKVKKNALAKKTFLSLALKIKRKALAPKMKRKIPPETPKKSRSELCKKITEGFPETEMKEKRPDNLDYQEIELPEKVAESPQKKVEVFSQFGQTVEMLKKQPLPGRMEKEQHLLKRGFEEIAVKIRSKTPPVSKLLDLKIKRKALALKVKKNALAKKTFLSLALKIKRKALALKMKRKIPPETPKKSRSELCKKITEGFPETEMKEKRPGNLDYQEIELPEKVAESPQKKVEVFSQFGQTVEMLKKQPLPGRMEKEQHLLKRGFEEIAVKIRSKTPPVSKLLDLKIKRKALALKVKKNALAKKTFLSLALKIKRKALAPKMKRKIPPETPKKSRSELCKKITEGFPETEMKEKRPDNLDYQEIELPEKVAESPQKKEVEMFSQVGQPYQECITIELLPKVDELAQELLSNQLLQGNVGADFPLSEINIAESTIEILQKQHFQECITNELLPDVNEPAQEILSDELLQKDIEAFQSLFMIQDNKSALEILTDQPSHENVEADNSFSENNFIEPDLGTLQEQLPQKSVIAEPSLEKLVDQFLQQNMKTIDSLSKLNEEDSAPEISTDQPSHNNVEADNLSEPAKEIFGKQPSEENVITDQLLPDLEHEDPHLEIFQKQFLNVGIKANQTLLEIQKNYPALKLLQEQSVEESKKAVLSLPEIGEKKSGLEIPLLEKVNTDQNFSEITEDPPVLELMKQG</sequence>
<dbReference type="AlphaFoldDB" id="A0A8X6IY83"/>
<keyword evidence="2" id="KW-1185">Reference proteome</keyword>
<gene>
    <name evidence="1" type="ORF">TNCT_371831</name>
</gene>
<accession>A0A8X6IY83</accession>
<comment type="caution">
    <text evidence="1">The sequence shown here is derived from an EMBL/GenBank/DDBJ whole genome shotgun (WGS) entry which is preliminary data.</text>
</comment>
<name>A0A8X6IY83_TRICU</name>
<dbReference type="Proteomes" id="UP000887116">
    <property type="component" value="Unassembled WGS sequence"/>
</dbReference>
<reference evidence="1" key="1">
    <citation type="submission" date="2020-07" db="EMBL/GenBank/DDBJ databases">
        <title>Multicomponent nature underlies the extraordinary mechanical properties of spider dragline silk.</title>
        <authorList>
            <person name="Kono N."/>
            <person name="Nakamura H."/>
            <person name="Mori M."/>
            <person name="Yoshida Y."/>
            <person name="Ohtoshi R."/>
            <person name="Malay A.D."/>
            <person name="Moran D.A.P."/>
            <person name="Tomita M."/>
            <person name="Numata K."/>
            <person name="Arakawa K."/>
        </authorList>
    </citation>
    <scope>NUCLEOTIDE SEQUENCE</scope>
</reference>
<evidence type="ECO:0000313" key="2">
    <source>
        <dbReference type="Proteomes" id="UP000887116"/>
    </source>
</evidence>
<protein>
    <submittedName>
        <fullName evidence="1">Uncharacterized protein</fullName>
    </submittedName>
</protein>
<organism evidence="1 2">
    <name type="scientific">Trichonephila clavata</name>
    <name type="common">Joro spider</name>
    <name type="synonym">Nephila clavata</name>
    <dbReference type="NCBI Taxonomy" id="2740835"/>
    <lineage>
        <taxon>Eukaryota</taxon>
        <taxon>Metazoa</taxon>
        <taxon>Ecdysozoa</taxon>
        <taxon>Arthropoda</taxon>
        <taxon>Chelicerata</taxon>
        <taxon>Arachnida</taxon>
        <taxon>Araneae</taxon>
        <taxon>Araneomorphae</taxon>
        <taxon>Entelegynae</taxon>
        <taxon>Araneoidea</taxon>
        <taxon>Nephilidae</taxon>
        <taxon>Trichonephila</taxon>
    </lineage>
</organism>
<evidence type="ECO:0000313" key="1">
    <source>
        <dbReference type="EMBL" id="GFR30664.1"/>
    </source>
</evidence>
<proteinExistence type="predicted"/>
<dbReference type="OrthoDB" id="10647324at2759"/>
<dbReference type="EMBL" id="BMAO01029288">
    <property type="protein sequence ID" value="GFR30664.1"/>
    <property type="molecule type" value="Genomic_DNA"/>
</dbReference>